<evidence type="ECO:0000256" key="1">
    <source>
        <dbReference type="ARBA" id="ARBA00010716"/>
    </source>
</evidence>
<evidence type="ECO:0000259" key="8">
    <source>
        <dbReference type="Pfam" id="PF01979"/>
    </source>
</evidence>
<dbReference type="Proteomes" id="UP000480929">
    <property type="component" value="Unassembled WGS sequence"/>
</dbReference>
<dbReference type="OrthoDB" id="9776488at2"/>
<dbReference type="InterPro" id="IPR003764">
    <property type="entry name" value="GlcNAc_6-P_deAcase"/>
</dbReference>
<keyword evidence="4 5" id="KW-0119">Carbohydrate metabolism</keyword>
<reference evidence="11 12" key="1">
    <citation type="journal article" date="2019" name="Nat. Med.">
        <title>A library of human gut bacterial isolates paired with longitudinal multiomics data enables mechanistic microbiome research.</title>
        <authorList>
            <person name="Poyet M."/>
            <person name="Groussin M."/>
            <person name="Gibbons S.M."/>
            <person name="Avila-Pacheco J."/>
            <person name="Jiang X."/>
            <person name="Kearney S.M."/>
            <person name="Perrotta A.R."/>
            <person name="Berdy B."/>
            <person name="Zhao S."/>
            <person name="Lieberman T.D."/>
            <person name="Swanson P.K."/>
            <person name="Smith M."/>
            <person name="Roesemann S."/>
            <person name="Alexander J.E."/>
            <person name="Rich S.A."/>
            <person name="Livny J."/>
            <person name="Vlamakis H."/>
            <person name="Clish C."/>
            <person name="Bullock K."/>
            <person name="Deik A."/>
            <person name="Scott J."/>
            <person name="Pierce K.A."/>
            <person name="Xavier R.J."/>
            <person name="Alm E.J."/>
        </authorList>
    </citation>
    <scope>NUCLEOTIDE SEQUENCE [LARGE SCALE GENOMIC DNA]</scope>
    <source>
        <strain evidence="9 11">BIOML-A4</strain>
        <strain evidence="10 12">BIOML-A5</strain>
    </source>
</reference>
<dbReference type="EC" id="3.5.1.25" evidence="9"/>
<evidence type="ECO:0000256" key="3">
    <source>
        <dbReference type="ARBA" id="ARBA00022801"/>
    </source>
</evidence>
<dbReference type="InterPro" id="IPR011059">
    <property type="entry name" value="Metal-dep_hydrolase_composite"/>
</dbReference>
<evidence type="ECO:0000313" key="10">
    <source>
        <dbReference type="EMBL" id="MSC34895.1"/>
    </source>
</evidence>
<dbReference type="EMBL" id="WKPJ01000018">
    <property type="protein sequence ID" value="MSA89989.1"/>
    <property type="molecule type" value="Genomic_DNA"/>
</dbReference>
<keyword evidence="2 7" id="KW-0479">Metal-binding</keyword>
<sequence length="398" mass="43070">MEVSGRRRIAVKTLIHHARVIADGYREIACGGVLVENGRILALFEESEFSARVQEDCEIIDAQGGMLTPGFIDIHIHGAAGEDLISGKAEAAEAVSRNVAADGCTAFMASLTVVSHAQLLEILSSLAQVKSLPGATMLGIHSEGPYLSPDYKALMDDRYLRDPSLKELQEMLQAAAGRLKIMTVAPERQGMESFIQAAVQSGMTVMVGHTAATSRDVHRASLAGATGFTHLYNAMSQHLHRDPGTVTGAFLEEGMKAELIADGFHVDPEIVRMTWKHMGAQRLVLITDAMLGKGMPDGDFQFSGLHCRKQGQHVRVVETGRRAGSAIGMNDAVRMMEQMCGCTPRELVQMACVNPAALAQVSDHKGALAAGMDADLALFDKNWQCQRTMVEGNWVFQR</sequence>
<evidence type="ECO:0000256" key="6">
    <source>
        <dbReference type="PIRSR" id="PIRSR038994-1"/>
    </source>
</evidence>
<proteinExistence type="inferred from homology"/>
<dbReference type="GO" id="GO:0006046">
    <property type="term" value="P:N-acetylglucosamine catabolic process"/>
    <property type="evidence" value="ECO:0007669"/>
    <property type="project" value="TreeGrafter"/>
</dbReference>
<feature type="active site" description="Proton donor/acceptor" evidence="6">
    <location>
        <position position="288"/>
    </location>
</feature>
<gene>
    <name evidence="9" type="primary">nagA</name>
    <name evidence="10" type="ORF">GKD88_17385</name>
    <name evidence="9" type="ORF">GKE08_11685</name>
</gene>
<evidence type="ECO:0000313" key="12">
    <source>
        <dbReference type="Proteomes" id="UP000480929"/>
    </source>
</evidence>
<keyword evidence="12" id="KW-1185">Reference proteome</keyword>
<comment type="caution">
    <text evidence="9">The sequence shown here is derived from an EMBL/GenBank/DDBJ whole genome shotgun (WGS) entry which is preliminary data.</text>
</comment>
<feature type="binding site" evidence="7">
    <location>
        <position position="209"/>
    </location>
    <ligand>
        <name>Zn(2+)</name>
        <dbReference type="ChEBI" id="CHEBI:29105"/>
    </ligand>
</feature>
<dbReference type="PIRSF" id="PIRSF038994">
    <property type="entry name" value="NagA"/>
    <property type="match status" value="1"/>
</dbReference>
<dbReference type="Gene3D" id="3.20.20.140">
    <property type="entry name" value="Metal-dependent hydrolases"/>
    <property type="match status" value="1"/>
</dbReference>
<evidence type="ECO:0000313" key="11">
    <source>
        <dbReference type="Proteomes" id="UP000433575"/>
    </source>
</evidence>
<dbReference type="GO" id="GO:0008448">
    <property type="term" value="F:N-acetylglucosamine-6-phosphate deacetylase activity"/>
    <property type="evidence" value="ECO:0007669"/>
    <property type="project" value="UniProtKB-EC"/>
</dbReference>
<evidence type="ECO:0000313" key="9">
    <source>
        <dbReference type="EMBL" id="MSA89989.1"/>
    </source>
</evidence>
<dbReference type="AlphaFoldDB" id="A0A6N7S859"/>
<evidence type="ECO:0000256" key="7">
    <source>
        <dbReference type="PIRSR" id="PIRSR038994-3"/>
    </source>
</evidence>
<dbReference type="Gene3D" id="2.30.40.10">
    <property type="entry name" value="Urease, subunit C, domain 1"/>
    <property type="match status" value="1"/>
</dbReference>
<dbReference type="InterPro" id="IPR006680">
    <property type="entry name" value="Amidohydro-rel"/>
</dbReference>
<comment type="similarity">
    <text evidence="1 5">Belongs to the metallo-dependent hydrolases superfamily. NagA family.</text>
</comment>
<dbReference type="SUPFAM" id="SSF51556">
    <property type="entry name" value="Metallo-dependent hydrolases"/>
    <property type="match status" value="1"/>
</dbReference>
<dbReference type="NCBIfam" id="TIGR00221">
    <property type="entry name" value="nagA"/>
    <property type="match status" value="1"/>
</dbReference>
<protein>
    <submittedName>
        <fullName evidence="9">N-acetylglucosamine-6-phosphate deacetylase</fullName>
        <ecNumber evidence="9">3.5.1.25</ecNumber>
    </submittedName>
</protein>
<dbReference type="GO" id="GO:0046872">
    <property type="term" value="F:metal ion binding"/>
    <property type="evidence" value="ECO:0007669"/>
    <property type="project" value="UniProtKB-KW"/>
</dbReference>
<evidence type="ECO:0000256" key="2">
    <source>
        <dbReference type="ARBA" id="ARBA00022723"/>
    </source>
</evidence>
<dbReference type="Pfam" id="PF01979">
    <property type="entry name" value="Amidohydro_1"/>
    <property type="match status" value="1"/>
</dbReference>
<evidence type="ECO:0000256" key="4">
    <source>
        <dbReference type="ARBA" id="ARBA00023277"/>
    </source>
</evidence>
<accession>A0A6N7S859</accession>
<comment type="cofactor">
    <cofactor evidence="7">
        <name>a divalent metal cation</name>
        <dbReference type="ChEBI" id="CHEBI:60240"/>
    </cofactor>
    <text evidence="7">Binds 1 divalent metal cation per subunit.</text>
</comment>
<evidence type="ECO:0000256" key="5">
    <source>
        <dbReference type="PIRNR" id="PIRNR038994"/>
    </source>
</evidence>
<feature type="binding site" evidence="7">
    <location>
        <position position="230"/>
    </location>
    <ligand>
        <name>Zn(2+)</name>
        <dbReference type="ChEBI" id="CHEBI:29105"/>
    </ligand>
</feature>
<name>A0A6N7S859_9FIRM</name>
<dbReference type="SUPFAM" id="SSF51338">
    <property type="entry name" value="Composite domain of metallo-dependent hydrolases"/>
    <property type="match status" value="1"/>
</dbReference>
<keyword evidence="3 5" id="KW-0378">Hydrolase</keyword>
<dbReference type="CDD" id="cd00854">
    <property type="entry name" value="NagA"/>
    <property type="match status" value="1"/>
</dbReference>
<dbReference type="PANTHER" id="PTHR11113:SF14">
    <property type="entry name" value="N-ACETYLGLUCOSAMINE-6-PHOSPHATE DEACETYLASE"/>
    <property type="match status" value="1"/>
</dbReference>
<organism evidence="9 11">
    <name type="scientific">Holdemania massiliensis</name>
    <dbReference type="NCBI Taxonomy" id="1468449"/>
    <lineage>
        <taxon>Bacteria</taxon>
        <taxon>Bacillati</taxon>
        <taxon>Bacillota</taxon>
        <taxon>Erysipelotrichia</taxon>
        <taxon>Erysipelotrichales</taxon>
        <taxon>Erysipelotrichaceae</taxon>
        <taxon>Holdemania</taxon>
    </lineage>
</organism>
<dbReference type="PANTHER" id="PTHR11113">
    <property type="entry name" value="N-ACETYLGLUCOSAMINE-6-PHOSPHATE DEACETYLASE"/>
    <property type="match status" value="1"/>
</dbReference>
<feature type="binding site" evidence="7">
    <location>
        <position position="143"/>
    </location>
    <ligand>
        <name>Zn(2+)</name>
        <dbReference type="ChEBI" id="CHEBI:29105"/>
    </ligand>
</feature>
<dbReference type="Proteomes" id="UP000433575">
    <property type="component" value="Unassembled WGS sequence"/>
</dbReference>
<dbReference type="EMBL" id="WKPI01000048">
    <property type="protein sequence ID" value="MSC34895.1"/>
    <property type="molecule type" value="Genomic_DNA"/>
</dbReference>
<dbReference type="InterPro" id="IPR032466">
    <property type="entry name" value="Metal_Hydrolase"/>
</dbReference>
<feature type="domain" description="Amidohydrolase-related" evidence="8">
    <location>
        <begin position="66"/>
        <end position="395"/>
    </location>
</feature>